<dbReference type="InterPro" id="IPR005801">
    <property type="entry name" value="ADC_synthase"/>
</dbReference>
<evidence type="ECO:0000256" key="5">
    <source>
        <dbReference type="ARBA" id="ARBA00041564"/>
    </source>
</evidence>
<dbReference type="EC" id="5.4.4.2" evidence="3"/>
<proteinExistence type="inferred from homology"/>
<gene>
    <name evidence="7" type="ORF">D7Z94_11090</name>
</gene>
<protein>
    <recommendedName>
        <fullName evidence="3">isochorismate synthase</fullName>
        <ecNumber evidence="3">5.4.4.2</ecNumber>
    </recommendedName>
    <alternativeName>
        <fullName evidence="5">Isochorismate mutase</fullName>
    </alternativeName>
</protein>
<evidence type="ECO:0000313" key="8">
    <source>
        <dbReference type="Proteomes" id="UP000276603"/>
    </source>
</evidence>
<comment type="catalytic activity">
    <reaction evidence="1">
        <text>chorismate = isochorismate</text>
        <dbReference type="Rhea" id="RHEA:18985"/>
        <dbReference type="ChEBI" id="CHEBI:29748"/>
        <dbReference type="ChEBI" id="CHEBI:29780"/>
        <dbReference type="EC" id="5.4.4.2"/>
    </reaction>
</comment>
<evidence type="ECO:0000259" key="6">
    <source>
        <dbReference type="Pfam" id="PF00425"/>
    </source>
</evidence>
<dbReference type="PANTHER" id="PTHR42839:SF2">
    <property type="entry name" value="ISOCHORISMATE SYNTHASE ENTC"/>
    <property type="match status" value="1"/>
</dbReference>
<dbReference type="GO" id="GO:0008909">
    <property type="term" value="F:isochorismate synthase activity"/>
    <property type="evidence" value="ECO:0007669"/>
    <property type="project" value="UniProtKB-EC"/>
</dbReference>
<comment type="caution">
    <text evidence="7">The sequence shown here is derived from an EMBL/GenBank/DDBJ whole genome shotgun (WGS) entry which is preliminary data.</text>
</comment>
<evidence type="ECO:0000256" key="4">
    <source>
        <dbReference type="ARBA" id="ARBA00023235"/>
    </source>
</evidence>
<organism evidence="7 8">
    <name type="scientific">Ulvibacterium marinum</name>
    <dbReference type="NCBI Taxonomy" id="2419782"/>
    <lineage>
        <taxon>Bacteria</taxon>
        <taxon>Pseudomonadati</taxon>
        <taxon>Bacteroidota</taxon>
        <taxon>Flavobacteriia</taxon>
        <taxon>Flavobacteriales</taxon>
        <taxon>Flavobacteriaceae</taxon>
        <taxon>Ulvibacterium</taxon>
    </lineage>
</organism>
<dbReference type="EMBL" id="RBCJ01000002">
    <property type="protein sequence ID" value="RKN81458.1"/>
    <property type="molecule type" value="Genomic_DNA"/>
</dbReference>
<keyword evidence="8" id="KW-1185">Reference proteome</keyword>
<evidence type="ECO:0000313" key="7">
    <source>
        <dbReference type="EMBL" id="RKN81458.1"/>
    </source>
</evidence>
<dbReference type="OrthoDB" id="9806579at2"/>
<evidence type="ECO:0000256" key="2">
    <source>
        <dbReference type="ARBA" id="ARBA00005297"/>
    </source>
</evidence>
<dbReference type="NCBIfam" id="TIGR00543">
    <property type="entry name" value="isochor_syn"/>
    <property type="match status" value="1"/>
</dbReference>
<evidence type="ECO:0000256" key="1">
    <source>
        <dbReference type="ARBA" id="ARBA00000799"/>
    </source>
</evidence>
<dbReference type="Gene3D" id="3.60.120.10">
    <property type="entry name" value="Anthranilate synthase"/>
    <property type="match status" value="1"/>
</dbReference>
<dbReference type="InterPro" id="IPR015890">
    <property type="entry name" value="Chorismate_C"/>
</dbReference>
<name>A0A3B0CA08_9FLAO</name>
<dbReference type="PANTHER" id="PTHR42839">
    <property type="entry name" value="ISOCHORISMATE SYNTHASE ENTC"/>
    <property type="match status" value="1"/>
</dbReference>
<dbReference type="RefSeq" id="WP_120711615.1">
    <property type="nucleotide sequence ID" value="NZ_RBCJ01000002.1"/>
</dbReference>
<dbReference type="InterPro" id="IPR004561">
    <property type="entry name" value="IsoChor_synthase"/>
</dbReference>
<keyword evidence="4 7" id="KW-0413">Isomerase</keyword>
<dbReference type="AlphaFoldDB" id="A0A3B0CA08"/>
<dbReference type="Proteomes" id="UP000276603">
    <property type="component" value="Unassembled WGS sequence"/>
</dbReference>
<feature type="domain" description="Chorismate-utilising enzyme C-terminal" evidence="6">
    <location>
        <begin position="95"/>
        <end position="337"/>
    </location>
</feature>
<dbReference type="SUPFAM" id="SSF56322">
    <property type="entry name" value="ADC synthase"/>
    <property type="match status" value="1"/>
</dbReference>
<accession>A0A3B0CA08</accession>
<comment type="similarity">
    <text evidence="2">Belongs to the isochorismate synthase family.</text>
</comment>
<dbReference type="Pfam" id="PF00425">
    <property type="entry name" value="Chorismate_bind"/>
    <property type="match status" value="1"/>
</dbReference>
<sequence length="345" mass="39213">MSLALMDKVSAQFRDRLPFVVYRKPNHTQVTALFQKDDTLHSVSDFTETGFVMAAFEWKPTVLLRPDEKHEADFDFGTPPNCKSGTEIQIDLEQKKVHLDLVQKGIAAIQQGDLKKVVLSRKIEMDFNENPLELFQSLLPTYPNAFCYLWFHPNTGLWLGATPEILLQVRNREFNTISLAGTLPYSGNDQVVWGRKELKEQDLVTDYILDVLRDKASDIKKGELESVKAGNLLHLRTKISGVFLEDGLGSVIRFLHPTPAICGFPKQPALDFIHDNENYDREFYTGFLGELNFDAETKLYVNLRCAQIKENKVVVYTGGGITQDSDPEKEWDETVAKSKTLLQLI</sequence>
<evidence type="ECO:0000256" key="3">
    <source>
        <dbReference type="ARBA" id="ARBA00012824"/>
    </source>
</evidence>
<reference evidence="7 8" key="1">
    <citation type="submission" date="2018-10" db="EMBL/GenBank/DDBJ databases">
        <title>Ulvibacterium marinum gen. nov., sp. nov., a novel marine bacterium of the family Flavobacteriaceae, isolated from a culture of the green alga Ulva prolifera.</title>
        <authorList>
            <person name="Zhang Z."/>
        </authorList>
    </citation>
    <scope>NUCLEOTIDE SEQUENCE [LARGE SCALE GENOMIC DNA]</scope>
    <source>
        <strain evidence="7 8">CCMM003</strain>
    </source>
</reference>